<proteinExistence type="predicted"/>
<dbReference type="EMBL" id="SMMG02000002">
    <property type="protein sequence ID" value="KAA3482937.1"/>
    <property type="molecule type" value="Genomic_DNA"/>
</dbReference>
<reference evidence="2" key="1">
    <citation type="journal article" date="2019" name="Plant Biotechnol. J.">
        <title>Genome sequencing of the Australian wild diploid species Gossypium australe highlights disease resistance and delayed gland morphogenesis.</title>
        <authorList>
            <person name="Cai Y."/>
            <person name="Cai X."/>
            <person name="Wang Q."/>
            <person name="Wang P."/>
            <person name="Zhang Y."/>
            <person name="Cai C."/>
            <person name="Xu Y."/>
            <person name="Wang K."/>
            <person name="Zhou Z."/>
            <person name="Wang C."/>
            <person name="Geng S."/>
            <person name="Li B."/>
            <person name="Dong Q."/>
            <person name="Hou Y."/>
            <person name="Wang H."/>
            <person name="Ai P."/>
            <person name="Liu Z."/>
            <person name="Yi F."/>
            <person name="Sun M."/>
            <person name="An G."/>
            <person name="Cheng J."/>
            <person name="Zhang Y."/>
            <person name="Shi Q."/>
            <person name="Xie Y."/>
            <person name="Shi X."/>
            <person name="Chang Y."/>
            <person name="Huang F."/>
            <person name="Chen Y."/>
            <person name="Hong S."/>
            <person name="Mi L."/>
            <person name="Sun Q."/>
            <person name="Zhang L."/>
            <person name="Zhou B."/>
            <person name="Peng R."/>
            <person name="Zhang X."/>
            <person name="Liu F."/>
        </authorList>
    </citation>
    <scope>NUCLEOTIDE SEQUENCE [LARGE SCALE GENOMIC DNA]</scope>
    <source>
        <strain evidence="2">cv. PA1801</strain>
    </source>
</reference>
<evidence type="ECO:0000313" key="2">
    <source>
        <dbReference type="Proteomes" id="UP000325315"/>
    </source>
</evidence>
<dbReference type="OrthoDB" id="437338at2759"/>
<protein>
    <submittedName>
        <fullName evidence="1">Alcohol-forming fatty acyl-CoA reductase-like</fullName>
    </submittedName>
</protein>
<gene>
    <name evidence="1" type="ORF">EPI10_005145</name>
</gene>
<evidence type="ECO:0000313" key="1">
    <source>
        <dbReference type="EMBL" id="KAA3482937.1"/>
    </source>
</evidence>
<keyword evidence="2" id="KW-1185">Reference proteome</keyword>
<organism evidence="1 2">
    <name type="scientific">Gossypium australe</name>
    <dbReference type="NCBI Taxonomy" id="47621"/>
    <lineage>
        <taxon>Eukaryota</taxon>
        <taxon>Viridiplantae</taxon>
        <taxon>Streptophyta</taxon>
        <taxon>Embryophyta</taxon>
        <taxon>Tracheophyta</taxon>
        <taxon>Spermatophyta</taxon>
        <taxon>Magnoliopsida</taxon>
        <taxon>eudicotyledons</taxon>
        <taxon>Gunneridae</taxon>
        <taxon>Pentapetalae</taxon>
        <taxon>rosids</taxon>
        <taxon>malvids</taxon>
        <taxon>Malvales</taxon>
        <taxon>Malvaceae</taxon>
        <taxon>Malvoideae</taxon>
        <taxon>Gossypium</taxon>
    </lineage>
</organism>
<accession>A0A5B6WPQ6</accession>
<sequence>MELTFGKFDLILVSLDCASKRVTLITEENCEIVVRGERRDYLVNVIFALVDEKLVRKGCEAYLAFISDSDSTKASVHDIWIIQDFSDVFPDELLGVSLNREVEFGIALIPEISPVLITPYRMTTTDLAELKAQLHELLN</sequence>
<name>A0A5B6WPQ6_9ROSI</name>
<dbReference type="AlphaFoldDB" id="A0A5B6WPQ6"/>
<comment type="caution">
    <text evidence="1">The sequence shown here is derived from an EMBL/GenBank/DDBJ whole genome shotgun (WGS) entry which is preliminary data.</text>
</comment>
<dbReference type="Proteomes" id="UP000325315">
    <property type="component" value="Unassembled WGS sequence"/>
</dbReference>